<reference evidence="1" key="2">
    <citation type="journal article" date="2016" name="Fungal Biol.">
        <title>Ochratoxin A production by Penicillium thymicola.</title>
        <authorList>
            <person name="Nguyen H.D.T."/>
            <person name="McMullin D.R."/>
            <person name="Ponomareva E."/>
            <person name="Riley R."/>
            <person name="Pomraning K.R."/>
            <person name="Baker S.E."/>
            <person name="Seifert K.A."/>
        </authorList>
    </citation>
    <scope>NUCLEOTIDE SEQUENCE</scope>
    <source>
        <strain evidence="1">DAOM 180753</strain>
    </source>
</reference>
<sequence length="126" mass="14244">MFSLDHLQDPFHFVRSLSPQVWNKIGIGAIAEARNASKLFPHPRPSFSYICNPQRGRRAPSKLRRTVQAATTLAACARKASTQICLNTHQYNDHPKTSSRIPNLGNNPMNHFICRPPVDKQTRRDG</sequence>
<organism evidence="1 2">
    <name type="scientific">Penicillium thymicola</name>
    <dbReference type="NCBI Taxonomy" id="293382"/>
    <lineage>
        <taxon>Eukaryota</taxon>
        <taxon>Fungi</taxon>
        <taxon>Dikarya</taxon>
        <taxon>Ascomycota</taxon>
        <taxon>Pezizomycotina</taxon>
        <taxon>Eurotiomycetes</taxon>
        <taxon>Eurotiomycetidae</taxon>
        <taxon>Eurotiales</taxon>
        <taxon>Aspergillaceae</taxon>
        <taxon>Penicillium</taxon>
    </lineage>
</organism>
<dbReference type="EMBL" id="LACB01000055">
    <property type="protein sequence ID" value="KAJ9490488.1"/>
    <property type="molecule type" value="Genomic_DNA"/>
</dbReference>
<keyword evidence="2" id="KW-1185">Reference proteome</keyword>
<proteinExistence type="predicted"/>
<protein>
    <submittedName>
        <fullName evidence="1">Uncharacterized protein</fullName>
    </submittedName>
</protein>
<accession>A0AAI9TPK6</accession>
<reference evidence="1" key="1">
    <citation type="submission" date="2015-06" db="EMBL/GenBank/DDBJ databases">
        <authorList>
            <person name="Nguyen H."/>
        </authorList>
    </citation>
    <scope>NUCLEOTIDE SEQUENCE</scope>
    <source>
        <strain evidence="1">DAOM 180753</strain>
    </source>
</reference>
<name>A0AAI9TPK6_PENTH</name>
<dbReference type="AlphaFoldDB" id="A0AAI9TPK6"/>
<gene>
    <name evidence="1" type="ORF">VN97_g2778</name>
</gene>
<evidence type="ECO:0000313" key="1">
    <source>
        <dbReference type="EMBL" id="KAJ9490488.1"/>
    </source>
</evidence>
<comment type="caution">
    <text evidence="1">The sequence shown here is derived from an EMBL/GenBank/DDBJ whole genome shotgun (WGS) entry which is preliminary data.</text>
</comment>
<dbReference type="Proteomes" id="UP001227192">
    <property type="component" value="Unassembled WGS sequence"/>
</dbReference>
<evidence type="ECO:0000313" key="2">
    <source>
        <dbReference type="Proteomes" id="UP001227192"/>
    </source>
</evidence>